<dbReference type="CDD" id="cd01949">
    <property type="entry name" value="GGDEF"/>
    <property type="match status" value="1"/>
</dbReference>
<evidence type="ECO:0000259" key="3">
    <source>
        <dbReference type="PROSITE" id="PS50887"/>
    </source>
</evidence>
<name>A0A917RMC7_9NOCA</name>
<dbReference type="EMBL" id="BMMH01000006">
    <property type="protein sequence ID" value="GGL15269.1"/>
    <property type="molecule type" value="Genomic_DNA"/>
</dbReference>
<accession>A0A917RMC7</accession>
<feature type="domain" description="PAS" evidence="1">
    <location>
        <begin position="138"/>
        <end position="209"/>
    </location>
</feature>
<dbReference type="PROSITE" id="PS50112">
    <property type="entry name" value="PAS"/>
    <property type="match status" value="1"/>
</dbReference>
<proteinExistence type="predicted"/>
<dbReference type="Pfam" id="PF08448">
    <property type="entry name" value="PAS_4"/>
    <property type="match status" value="1"/>
</dbReference>
<dbReference type="InterPro" id="IPR043128">
    <property type="entry name" value="Rev_trsase/Diguanyl_cyclase"/>
</dbReference>
<dbReference type="InterPro" id="IPR001610">
    <property type="entry name" value="PAC"/>
</dbReference>
<dbReference type="Gene3D" id="3.30.70.270">
    <property type="match status" value="1"/>
</dbReference>
<evidence type="ECO:0000313" key="5">
    <source>
        <dbReference type="Proteomes" id="UP000638263"/>
    </source>
</evidence>
<dbReference type="InterPro" id="IPR035965">
    <property type="entry name" value="PAS-like_dom_sf"/>
</dbReference>
<dbReference type="InterPro" id="IPR000160">
    <property type="entry name" value="GGDEF_dom"/>
</dbReference>
<dbReference type="InterPro" id="IPR000014">
    <property type="entry name" value="PAS"/>
</dbReference>
<keyword evidence="5" id="KW-1185">Reference proteome</keyword>
<reference evidence="4" key="1">
    <citation type="journal article" date="2014" name="Int. J. Syst. Evol. Microbiol.">
        <title>Complete genome sequence of Corynebacterium casei LMG S-19264T (=DSM 44701T), isolated from a smear-ripened cheese.</title>
        <authorList>
            <consortium name="US DOE Joint Genome Institute (JGI-PGF)"/>
            <person name="Walter F."/>
            <person name="Albersmeier A."/>
            <person name="Kalinowski J."/>
            <person name="Ruckert C."/>
        </authorList>
    </citation>
    <scope>NUCLEOTIDE SEQUENCE</scope>
    <source>
        <strain evidence="4">CGMCC 4.3508</strain>
    </source>
</reference>
<evidence type="ECO:0000313" key="4">
    <source>
        <dbReference type="EMBL" id="GGL15269.1"/>
    </source>
</evidence>
<gene>
    <name evidence="4" type="ORF">GCM10011588_32290</name>
</gene>
<organism evidence="4 5">
    <name type="scientific">Nocardia jinanensis</name>
    <dbReference type="NCBI Taxonomy" id="382504"/>
    <lineage>
        <taxon>Bacteria</taxon>
        <taxon>Bacillati</taxon>
        <taxon>Actinomycetota</taxon>
        <taxon>Actinomycetes</taxon>
        <taxon>Mycobacteriales</taxon>
        <taxon>Nocardiaceae</taxon>
        <taxon>Nocardia</taxon>
    </lineage>
</organism>
<comment type="caution">
    <text evidence="4">The sequence shown here is derived from an EMBL/GenBank/DDBJ whole genome shotgun (WGS) entry which is preliminary data.</text>
</comment>
<dbReference type="NCBIfam" id="TIGR00254">
    <property type="entry name" value="GGDEF"/>
    <property type="match status" value="1"/>
</dbReference>
<evidence type="ECO:0000259" key="1">
    <source>
        <dbReference type="PROSITE" id="PS50112"/>
    </source>
</evidence>
<reference evidence="4" key="2">
    <citation type="submission" date="2020-09" db="EMBL/GenBank/DDBJ databases">
        <authorList>
            <person name="Sun Q."/>
            <person name="Zhou Y."/>
        </authorList>
    </citation>
    <scope>NUCLEOTIDE SEQUENCE</scope>
    <source>
        <strain evidence="4">CGMCC 4.3508</strain>
    </source>
</reference>
<dbReference type="PROSITE" id="PS50887">
    <property type="entry name" value="GGDEF"/>
    <property type="match status" value="1"/>
</dbReference>
<sequence length="449" mass="48406">MEELLRSDVVSRWWQALSSTGEVALSSSRVREVLGDLVEVLAAGLTADPFDAAVGVRVGERVAALGFVDPRVPIVSAEVLYELAGRGLPGPVPAVACRRITALLVAVGLGHQRWAGSGRPSPPGRGESAEFRATAAVGGDRFRIVFDNLAVAIAIGDTEGTLIEVNQCLADMVGVRIEEMRGLSIYRFAHPDDVDEIRIRLFDKLVPAREGTVRMERRIVRADGSAVWVAFSITYVKGTRGRPDYLLAVGEDVTERHRLQEKLHWQARHDQLTGLSNRRHLLEQIENLSARPDGSGRVGLCFVDLDRFKEINDRYGHGVGDRVLCIAAARMRDSLATEDYTIARIGGDEFVVLVSSSADDDSVAAVARTLVTALADPISVGEHQLRVSASIGAVVTVVAGVQAEELLDAADRELYRAKAGGKDQWALQVLDTSPAADAEAGRAQGPSRP</sequence>
<dbReference type="Gene3D" id="3.30.450.20">
    <property type="entry name" value="PAS domain"/>
    <property type="match status" value="1"/>
</dbReference>
<dbReference type="SMART" id="SM00091">
    <property type="entry name" value="PAS"/>
    <property type="match status" value="1"/>
</dbReference>
<dbReference type="PANTHER" id="PTHR44757:SF2">
    <property type="entry name" value="BIOFILM ARCHITECTURE MAINTENANCE PROTEIN MBAA"/>
    <property type="match status" value="1"/>
</dbReference>
<dbReference type="InterPro" id="IPR000700">
    <property type="entry name" value="PAS-assoc_C"/>
</dbReference>
<dbReference type="Proteomes" id="UP000638263">
    <property type="component" value="Unassembled WGS sequence"/>
</dbReference>
<dbReference type="PANTHER" id="PTHR44757">
    <property type="entry name" value="DIGUANYLATE CYCLASE DGCP"/>
    <property type="match status" value="1"/>
</dbReference>
<protein>
    <recommendedName>
        <fullName evidence="6">Diguanylate cyclase</fullName>
    </recommendedName>
</protein>
<evidence type="ECO:0008006" key="6">
    <source>
        <dbReference type="Google" id="ProtNLM"/>
    </source>
</evidence>
<dbReference type="InterPro" id="IPR052155">
    <property type="entry name" value="Biofilm_reg_signaling"/>
</dbReference>
<dbReference type="NCBIfam" id="TIGR00229">
    <property type="entry name" value="sensory_box"/>
    <property type="match status" value="1"/>
</dbReference>
<dbReference type="SUPFAM" id="SSF55073">
    <property type="entry name" value="Nucleotide cyclase"/>
    <property type="match status" value="1"/>
</dbReference>
<dbReference type="CDD" id="cd00130">
    <property type="entry name" value="PAS"/>
    <property type="match status" value="1"/>
</dbReference>
<dbReference type="PROSITE" id="PS50113">
    <property type="entry name" value="PAC"/>
    <property type="match status" value="1"/>
</dbReference>
<feature type="domain" description="GGDEF" evidence="3">
    <location>
        <begin position="296"/>
        <end position="430"/>
    </location>
</feature>
<dbReference type="AlphaFoldDB" id="A0A917RMC7"/>
<dbReference type="SMART" id="SM00086">
    <property type="entry name" value="PAC"/>
    <property type="match status" value="1"/>
</dbReference>
<dbReference type="Pfam" id="PF00990">
    <property type="entry name" value="GGDEF"/>
    <property type="match status" value="1"/>
</dbReference>
<dbReference type="SMART" id="SM00267">
    <property type="entry name" value="GGDEF"/>
    <property type="match status" value="1"/>
</dbReference>
<dbReference type="InterPro" id="IPR013656">
    <property type="entry name" value="PAS_4"/>
</dbReference>
<feature type="domain" description="PAC" evidence="2">
    <location>
        <begin position="213"/>
        <end position="265"/>
    </location>
</feature>
<dbReference type="RefSeq" id="WP_063916374.1">
    <property type="nucleotide sequence ID" value="NZ_BMMH01000006.1"/>
</dbReference>
<dbReference type="InterPro" id="IPR029787">
    <property type="entry name" value="Nucleotide_cyclase"/>
</dbReference>
<evidence type="ECO:0000259" key="2">
    <source>
        <dbReference type="PROSITE" id="PS50113"/>
    </source>
</evidence>
<dbReference type="SUPFAM" id="SSF55785">
    <property type="entry name" value="PYP-like sensor domain (PAS domain)"/>
    <property type="match status" value="1"/>
</dbReference>